<evidence type="ECO:0000313" key="3">
    <source>
        <dbReference type="Proteomes" id="UP000801492"/>
    </source>
</evidence>
<protein>
    <recommendedName>
        <fullName evidence="4">Mos1 transposase HTH domain-containing protein</fullName>
    </recommendedName>
</protein>
<dbReference type="PANTHER" id="PTHR46060:SF1">
    <property type="entry name" value="MARINER MOS1 TRANSPOSASE-LIKE PROTEIN"/>
    <property type="match status" value="1"/>
</dbReference>
<keyword evidence="3" id="KW-1185">Reference proteome</keyword>
<organism evidence="2 3">
    <name type="scientific">Ignelater luminosus</name>
    <name type="common">Cucubano</name>
    <name type="synonym">Pyrophorus luminosus</name>
    <dbReference type="NCBI Taxonomy" id="2038154"/>
    <lineage>
        <taxon>Eukaryota</taxon>
        <taxon>Metazoa</taxon>
        <taxon>Ecdysozoa</taxon>
        <taxon>Arthropoda</taxon>
        <taxon>Hexapoda</taxon>
        <taxon>Insecta</taxon>
        <taxon>Pterygota</taxon>
        <taxon>Neoptera</taxon>
        <taxon>Endopterygota</taxon>
        <taxon>Coleoptera</taxon>
        <taxon>Polyphaga</taxon>
        <taxon>Elateriformia</taxon>
        <taxon>Elateroidea</taxon>
        <taxon>Elateridae</taxon>
        <taxon>Agrypninae</taxon>
        <taxon>Pyrophorini</taxon>
        <taxon>Ignelater</taxon>
    </lineage>
</organism>
<evidence type="ECO:0000256" key="1">
    <source>
        <dbReference type="SAM" id="MobiDB-lite"/>
    </source>
</evidence>
<sequence>MELERDFLIFKVGLSEEECVMRLHSAFGEETPSRATVVKWFREFHRRCNSLHNVEHTGRPCSAVTPEKVVRVRKMITDYNRCTYQAIEADLDIGSAAKKCNWEIYFHDADIYQSDRNMVRFRLIMPKCGSSSRNQSKQESGNLQKSENLGTYKNIRRKVRERAVEVKIGEN</sequence>
<evidence type="ECO:0008006" key="4">
    <source>
        <dbReference type="Google" id="ProtNLM"/>
    </source>
</evidence>
<gene>
    <name evidence="2" type="ORF">ILUMI_08312</name>
</gene>
<accession>A0A8K0D6H7</accession>
<dbReference type="AlphaFoldDB" id="A0A8K0D6H7"/>
<dbReference type="Proteomes" id="UP000801492">
    <property type="component" value="Unassembled WGS sequence"/>
</dbReference>
<name>A0A8K0D6H7_IGNLU</name>
<reference evidence="2" key="1">
    <citation type="submission" date="2019-08" db="EMBL/GenBank/DDBJ databases">
        <title>The genome of the North American firefly Photinus pyralis.</title>
        <authorList>
            <consortium name="Photinus pyralis genome working group"/>
            <person name="Fallon T.R."/>
            <person name="Sander Lower S.E."/>
            <person name="Weng J.-K."/>
        </authorList>
    </citation>
    <scope>NUCLEOTIDE SEQUENCE</scope>
    <source>
        <strain evidence="2">TRF0915ILg1</strain>
        <tissue evidence="2">Whole body</tissue>
    </source>
</reference>
<evidence type="ECO:0000313" key="2">
    <source>
        <dbReference type="EMBL" id="KAF2897861.1"/>
    </source>
</evidence>
<proteinExistence type="predicted"/>
<dbReference type="EMBL" id="VTPC01003895">
    <property type="protein sequence ID" value="KAF2897861.1"/>
    <property type="molecule type" value="Genomic_DNA"/>
</dbReference>
<comment type="caution">
    <text evidence="2">The sequence shown here is derived from an EMBL/GenBank/DDBJ whole genome shotgun (WGS) entry which is preliminary data.</text>
</comment>
<dbReference type="OrthoDB" id="6767820at2759"/>
<dbReference type="InterPro" id="IPR052709">
    <property type="entry name" value="Transposase-MT_Hybrid"/>
</dbReference>
<feature type="region of interest" description="Disordered" evidence="1">
    <location>
        <begin position="129"/>
        <end position="151"/>
    </location>
</feature>
<dbReference type="PANTHER" id="PTHR46060">
    <property type="entry name" value="MARINER MOS1 TRANSPOSASE-LIKE PROTEIN"/>
    <property type="match status" value="1"/>
</dbReference>